<proteinExistence type="inferred from homology"/>
<evidence type="ECO:0000256" key="3">
    <source>
        <dbReference type="ARBA" id="ARBA00022989"/>
    </source>
</evidence>
<dbReference type="AlphaFoldDB" id="A0A1J1I553"/>
<dbReference type="InterPro" id="IPR006214">
    <property type="entry name" value="Bax_inhibitor_1-related"/>
</dbReference>
<dbReference type="EMBL" id="CVRI01000041">
    <property type="protein sequence ID" value="CRK95408.1"/>
    <property type="molecule type" value="Genomic_DNA"/>
</dbReference>
<accession>A0A1J1I553</accession>
<comment type="subcellular location">
    <subcellularLocation>
        <location evidence="1">Membrane</location>
        <topology evidence="1">Multi-pass membrane protein</topology>
    </subcellularLocation>
</comment>
<dbReference type="Pfam" id="PF01027">
    <property type="entry name" value="Bax1-I"/>
    <property type="match status" value="1"/>
</dbReference>
<protein>
    <submittedName>
        <fullName evidence="7">CLUMA_CG008729, isoform A</fullName>
    </submittedName>
</protein>
<gene>
    <name evidence="7" type="primary">similar to Protein lifeguard 2</name>
    <name evidence="7" type="ORF">CLUMA_CG008729</name>
</gene>
<dbReference type="CDD" id="cd10428">
    <property type="entry name" value="LFG_like"/>
    <property type="match status" value="1"/>
</dbReference>
<name>A0A1J1I553_9DIPT</name>
<dbReference type="PANTHER" id="PTHR23291">
    <property type="entry name" value="BAX INHIBITOR-RELATED"/>
    <property type="match status" value="1"/>
</dbReference>
<keyword evidence="4 5" id="KW-0472">Membrane</keyword>
<feature type="transmembrane region" description="Helical" evidence="5">
    <location>
        <begin position="144"/>
        <end position="164"/>
    </location>
</feature>
<feature type="transmembrane region" description="Helical" evidence="5">
    <location>
        <begin position="170"/>
        <end position="189"/>
    </location>
</feature>
<organism evidence="7 8">
    <name type="scientific">Clunio marinus</name>
    <dbReference type="NCBI Taxonomy" id="568069"/>
    <lineage>
        <taxon>Eukaryota</taxon>
        <taxon>Metazoa</taxon>
        <taxon>Ecdysozoa</taxon>
        <taxon>Arthropoda</taxon>
        <taxon>Hexapoda</taxon>
        <taxon>Insecta</taxon>
        <taxon>Pterygota</taxon>
        <taxon>Neoptera</taxon>
        <taxon>Endopterygota</taxon>
        <taxon>Diptera</taxon>
        <taxon>Nematocera</taxon>
        <taxon>Chironomoidea</taxon>
        <taxon>Chironomidae</taxon>
        <taxon>Clunio</taxon>
    </lineage>
</organism>
<dbReference type="OrthoDB" id="7933078at2759"/>
<evidence type="ECO:0000256" key="5">
    <source>
        <dbReference type="RuleBase" id="RU004379"/>
    </source>
</evidence>
<dbReference type="GO" id="GO:0016020">
    <property type="term" value="C:membrane"/>
    <property type="evidence" value="ECO:0007669"/>
    <property type="project" value="UniProtKB-SubCell"/>
</dbReference>
<dbReference type="PANTHER" id="PTHR23291:SF47">
    <property type="entry name" value="TRANSMEMBRANE BAX INHIBITOR MOTIF CONTAINING 7"/>
    <property type="match status" value="1"/>
</dbReference>
<sequence length="248" mass="28639">MQSTEENPPDINSNQLLFGFRPCQHILRTKPQSSNDENKERSQSLSQLQSDTQLLEDPEDPFRKSFKFTDESIRKQFVKKVYMILTLQIAITEAVVSLFVSHKPTYEWVRERSYLFWISLLIYFILMITLLCCPTYRRKSPINFILLGIFTIVQSFLMGVVSAVFAPELILLSAGITTIVCIGLTLFAFQSKFDFTIFRVFDTQMMIGTRHKLSLSPEEYIFAALTLYIDIVQIFVFILEVVGCAHNT</sequence>
<keyword evidence="8" id="KW-1185">Reference proteome</keyword>
<feature type="region of interest" description="Disordered" evidence="6">
    <location>
        <begin position="29"/>
        <end position="52"/>
    </location>
</feature>
<dbReference type="STRING" id="568069.A0A1J1I553"/>
<evidence type="ECO:0000313" key="8">
    <source>
        <dbReference type="Proteomes" id="UP000183832"/>
    </source>
</evidence>
<evidence type="ECO:0000256" key="2">
    <source>
        <dbReference type="ARBA" id="ARBA00022692"/>
    </source>
</evidence>
<feature type="compositionally biased region" description="Low complexity" evidence="6">
    <location>
        <begin position="43"/>
        <end position="52"/>
    </location>
</feature>
<feature type="transmembrane region" description="Helical" evidence="5">
    <location>
        <begin position="220"/>
        <end position="239"/>
    </location>
</feature>
<reference evidence="7 8" key="1">
    <citation type="submission" date="2015-04" db="EMBL/GenBank/DDBJ databases">
        <authorList>
            <person name="Syromyatnikov M.Y."/>
            <person name="Popov V.N."/>
        </authorList>
    </citation>
    <scope>NUCLEOTIDE SEQUENCE [LARGE SCALE GENOMIC DNA]</scope>
</reference>
<feature type="transmembrane region" description="Helical" evidence="5">
    <location>
        <begin position="114"/>
        <end position="132"/>
    </location>
</feature>
<keyword evidence="2 5" id="KW-0812">Transmembrane</keyword>
<evidence type="ECO:0000313" key="7">
    <source>
        <dbReference type="EMBL" id="CRK95408.1"/>
    </source>
</evidence>
<keyword evidence="3 5" id="KW-1133">Transmembrane helix</keyword>
<dbReference type="Proteomes" id="UP000183832">
    <property type="component" value="Unassembled WGS sequence"/>
</dbReference>
<evidence type="ECO:0000256" key="6">
    <source>
        <dbReference type="SAM" id="MobiDB-lite"/>
    </source>
</evidence>
<feature type="transmembrane region" description="Helical" evidence="5">
    <location>
        <begin position="81"/>
        <end position="102"/>
    </location>
</feature>
<evidence type="ECO:0000256" key="1">
    <source>
        <dbReference type="ARBA" id="ARBA00004141"/>
    </source>
</evidence>
<evidence type="ECO:0000256" key="4">
    <source>
        <dbReference type="ARBA" id="ARBA00023136"/>
    </source>
</evidence>
<comment type="similarity">
    <text evidence="5">Belongs to the BI1 family.</text>
</comment>